<sequence length="110" mass="12206">MLTANDVSTVFIVLHSFNLSWAIISRAPIEPLEDVSIQCCMNTYHAAAMHAPSLFLLALLRTACLVDKHGYSTSTAMSAVLINHVLTYFKIIYFVQAPTRSYSDLSAPQR</sequence>
<organism evidence="1 2">
    <name type="scientific">Armillaria borealis</name>
    <dbReference type="NCBI Taxonomy" id="47425"/>
    <lineage>
        <taxon>Eukaryota</taxon>
        <taxon>Fungi</taxon>
        <taxon>Dikarya</taxon>
        <taxon>Basidiomycota</taxon>
        <taxon>Agaricomycotina</taxon>
        <taxon>Agaricomycetes</taxon>
        <taxon>Agaricomycetidae</taxon>
        <taxon>Agaricales</taxon>
        <taxon>Marasmiineae</taxon>
        <taxon>Physalacriaceae</taxon>
        <taxon>Armillaria</taxon>
    </lineage>
</organism>
<evidence type="ECO:0000313" key="2">
    <source>
        <dbReference type="Proteomes" id="UP001175226"/>
    </source>
</evidence>
<dbReference type="EMBL" id="JAUEPT010000097">
    <property type="protein sequence ID" value="KAK0432243.1"/>
    <property type="molecule type" value="Genomic_DNA"/>
</dbReference>
<evidence type="ECO:0000313" key="1">
    <source>
        <dbReference type="EMBL" id="KAK0432243.1"/>
    </source>
</evidence>
<protein>
    <submittedName>
        <fullName evidence="1">Uncharacterized protein</fullName>
    </submittedName>
</protein>
<comment type="caution">
    <text evidence="1">The sequence shown here is derived from an EMBL/GenBank/DDBJ whole genome shotgun (WGS) entry which is preliminary data.</text>
</comment>
<accession>A0AA39MFT8</accession>
<proteinExistence type="predicted"/>
<dbReference type="AlphaFoldDB" id="A0AA39MFT8"/>
<keyword evidence="2" id="KW-1185">Reference proteome</keyword>
<reference evidence="1" key="1">
    <citation type="submission" date="2023-06" db="EMBL/GenBank/DDBJ databases">
        <authorList>
            <consortium name="Lawrence Berkeley National Laboratory"/>
            <person name="Ahrendt S."/>
            <person name="Sahu N."/>
            <person name="Indic B."/>
            <person name="Wong-Bajracharya J."/>
            <person name="Merenyi Z."/>
            <person name="Ke H.-M."/>
            <person name="Monk M."/>
            <person name="Kocsube S."/>
            <person name="Drula E."/>
            <person name="Lipzen A."/>
            <person name="Balint B."/>
            <person name="Henrissat B."/>
            <person name="Andreopoulos B."/>
            <person name="Martin F.M."/>
            <person name="Harder C.B."/>
            <person name="Rigling D."/>
            <person name="Ford K.L."/>
            <person name="Foster G.D."/>
            <person name="Pangilinan J."/>
            <person name="Papanicolaou A."/>
            <person name="Barry K."/>
            <person name="LaButti K."/>
            <person name="Viragh M."/>
            <person name="Koriabine M."/>
            <person name="Yan M."/>
            <person name="Riley R."/>
            <person name="Champramary S."/>
            <person name="Plett K.L."/>
            <person name="Tsai I.J."/>
            <person name="Slot J."/>
            <person name="Sipos G."/>
            <person name="Plett J."/>
            <person name="Nagy L.G."/>
            <person name="Grigoriev I.V."/>
        </authorList>
    </citation>
    <scope>NUCLEOTIDE SEQUENCE</scope>
    <source>
        <strain evidence="1">FPL87.14</strain>
    </source>
</reference>
<dbReference type="Proteomes" id="UP001175226">
    <property type="component" value="Unassembled WGS sequence"/>
</dbReference>
<gene>
    <name evidence="1" type="ORF">EV421DRAFT_1506022</name>
</gene>
<name>A0AA39MFT8_9AGAR</name>